<dbReference type="InterPro" id="IPR029261">
    <property type="entry name" value="Transposase_Znf"/>
</dbReference>
<dbReference type="Proteomes" id="UP000282574">
    <property type="component" value="Unassembled WGS sequence"/>
</dbReference>
<comment type="caution">
    <text evidence="4">The sequence shown here is derived from an EMBL/GenBank/DDBJ whole genome shotgun (WGS) entry which is preliminary data.</text>
</comment>
<accession>A0AB37UPV9</accession>
<dbReference type="Pfam" id="PF01610">
    <property type="entry name" value="DDE_Tnp_ISL3"/>
    <property type="match status" value="1"/>
</dbReference>
<evidence type="ECO:0000313" key="4">
    <source>
        <dbReference type="EMBL" id="RUT13418.1"/>
    </source>
</evidence>
<dbReference type="InterPro" id="IPR032877">
    <property type="entry name" value="Transposase_HTH"/>
</dbReference>
<name>A0AB37UPV9_9CYAN</name>
<evidence type="ECO:0000259" key="2">
    <source>
        <dbReference type="Pfam" id="PF13542"/>
    </source>
</evidence>
<dbReference type="Pfam" id="PF14690">
    <property type="entry name" value="Zn_ribbon_ISL3"/>
    <property type="match status" value="1"/>
</dbReference>
<dbReference type="PANTHER" id="PTHR33498">
    <property type="entry name" value="TRANSPOSASE FOR INSERTION SEQUENCE ELEMENT IS1557"/>
    <property type="match status" value="1"/>
</dbReference>
<dbReference type="Pfam" id="PF13542">
    <property type="entry name" value="HTH_Tnp_ISL3"/>
    <property type="match status" value="1"/>
</dbReference>
<evidence type="ECO:0000259" key="1">
    <source>
        <dbReference type="Pfam" id="PF01610"/>
    </source>
</evidence>
<protein>
    <submittedName>
        <fullName evidence="4">ISL3 family transposase</fullName>
    </submittedName>
</protein>
<evidence type="ECO:0000259" key="3">
    <source>
        <dbReference type="Pfam" id="PF14690"/>
    </source>
</evidence>
<dbReference type="InterPro" id="IPR002560">
    <property type="entry name" value="Transposase_DDE"/>
</dbReference>
<dbReference type="NCBIfam" id="NF033550">
    <property type="entry name" value="transpos_ISL3"/>
    <property type="match status" value="1"/>
</dbReference>
<sequence>MYLGRPNTPVKVMDFHLDRLLALPDVTVESCQEIEEDICLNLRLLNEGINCPHCQHYTEDIHQNRPGLIRDLSICGRRVYLKVPRRQFRCSHCGKSPREPLLFLKPYRRHTKRYEEYIYQRVVATNIEQVSREEKLNYDEIKGIFDYISRQHLKKNWQPAKRISIDEISSHKGHQDFKTVVSDIDRGKLLEVIDSHTQAGVAEALKSQPSQLRNQVEEVSVDMWGGFPKVIKQVFPNAQIVFDRFHVMKTVNDELNKLRRRLGVTSKRSRYLLLKNAANLTLEEQTELDRVLAPSPCLRIAYELKEELHLIYETSRTFTQGKNKITKWLRLAQLFYHSASRTIRQHLDGICNYFIHRTTSGTMEGINNKIQLTKRQAYGFTNFNHMRSRLIAAFDCK</sequence>
<keyword evidence="5" id="KW-1185">Reference proteome</keyword>
<dbReference type="EMBL" id="RSCK01000007">
    <property type="protein sequence ID" value="RUT13418.1"/>
    <property type="molecule type" value="Genomic_DNA"/>
</dbReference>
<dbReference type="AlphaFoldDB" id="A0AB37UPV9"/>
<gene>
    <name evidence="4" type="ORF">DSM107010_13730</name>
</gene>
<feature type="domain" description="Transposase IS204/IS1001/IS1096/IS1165 zinc-finger" evidence="3">
    <location>
        <begin position="49"/>
        <end position="93"/>
    </location>
</feature>
<dbReference type="PANTHER" id="PTHR33498:SF1">
    <property type="entry name" value="TRANSPOSASE FOR INSERTION SEQUENCE ELEMENT IS1557"/>
    <property type="match status" value="1"/>
</dbReference>
<organism evidence="4 5">
    <name type="scientific">Chroococcidiopsis cubana SAG 39.79</name>
    <dbReference type="NCBI Taxonomy" id="388085"/>
    <lineage>
        <taxon>Bacteria</taxon>
        <taxon>Bacillati</taxon>
        <taxon>Cyanobacteriota</taxon>
        <taxon>Cyanophyceae</taxon>
        <taxon>Chroococcidiopsidales</taxon>
        <taxon>Chroococcidiopsidaceae</taxon>
        <taxon>Chroococcidiopsis</taxon>
    </lineage>
</organism>
<proteinExistence type="predicted"/>
<feature type="domain" description="Transposase IS204/IS1001/IS1096/IS1165 helix-turn-helix" evidence="2">
    <location>
        <begin position="103"/>
        <end position="148"/>
    </location>
</feature>
<feature type="domain" description="Transposase IS204/IS1001/IS1096/IS1165 DDE" evidence="1">
    <location>
        <begin position="163"/>
        <end position="389"/>
    </location>
</feature>
<reference evidence="4 5" key="1">
    <citation type="journal article" date="2019" name="Genome Biol. Evol.">
        <title>Day and night: Metabolic profiles and evolutionary relationships of six axenic non-marine cyanobacteria.</title>
        <authorList>
            <person name="Will S.E."/>
            <person name="Henke P."/>
            <person name="Boedeker C."/>
            <person name="Huang S."/>
            <person name="Brinkmann H."/>
            <person name="Rohde M."/>
            <person name="Jarek M."/>
            <person name="Friedl T."/>
            <person name="Seufert S."/>
            <person name="Schumacher M."/>
            <person name="Overmann J."/>
            <person name="Neumann-Schaal M."/>
            <person name="Petersen J."/>
        </authorList>
    </citation>
    <scope>NUCLEOTIDE SEQUENCE [LARGE SCALE GENOMIC DNA]</scope>
    <source>
        <strain evidence="4 5">SAG 39.79</strain>
    </source>
</reference>
<evidence type="ECO:0000313" key="5">
    <source>
        <dbReference type="Proteomes" id="UP000282574"/>
    </source>
</evidence>
<dbReference type="InterPro" id="IPR047951">
    <property type="entry name" value="Transpos_ISL3"/>
</dbReference>